<evidence type="ECO:0000313" key="10">
    <source>
        <dbReference type="Proteomes" id="UP001652680"/>
    </source>
</evidence>
<reference evidence="10" key="1">
    <citation type="journal article" date="2021" name="Elife">
        <title>Highly contiguous assemblies of 101 drosophilid genomes.</title>
        <authorList>
            <person name="Kim B.Y."/>
            <person name="Wang J.R."/>
            <person name="Miller D.E."/>
            <person name="Barmina O."/>
            <person name="Delaney E."/>
            <person name="Thompson A."/>
            <person name="Comeault A.A."/>
            <person name="Peede D."/>
            <person name="D'Agostino E.R."/>
            <person name="Pelaez J."/>
            <person name="Aguilar J.M."/>
            <person name="Haji D."/>
            <person name="Matsunaga T."/>
            <person name="Armstrong E.E."/>
            <person name="Zych M."/>
            <person name="Ogawa Y."/>
            <person name="Stamenkovic-Radak M."/>
            <person name="Jelic M."/>
            <person name="Veselinovic M.S."/>
            <person name="Tanaskovic M."/>
            <person name="Eric P."/>
            <person name="Gao J.J."/>
            <person name="Katoh T.K."/>
            <person name="Toda M.J."/>
            <person name="Watabe H."/>
            <person name="Watada M."/>
            <person name="Davis J.S."/>
            <person name="Moyle L.C."/>
            <person name="Manoli G."/>
            <person name="Bertolini E."/>
            <person name="Kostal V."/>
            <person name="Hawley R.S."/>
            <person name="Takahashi A."/>
            <person name="Jones C.D."/>
            <person name="Price D.K."/>
            <person name="Whiteman N."/>
            <person name="Kopp A."/>
            <person name="Matute D.R."/>
            <person name="Petrov D.A."/>
        </authorList>
    </citation>
    <scope>NUCLEOTIDE SEQUENCE [LARGE SCALE GENOMIC DNA]</scope>
</reference>
<dbReference type="CDD" id="cd07103">
    <property type="entry name" value="ALDH_F5_SSADH_GabD"/>
    <property type="match status" value="1"/>
</dbReference>
<dbReference type="EC" id="1.2.1.24" evidence="7"/>
<dbReference type="CTD" id="43092"/>
<dbReference type="InterPro" id="IPR010102">
    <property type="entry name" value="Succ_semiAld_DH"/>
</dbReference>
<organism evidence="11">
    <name type="scientific">Drosophila rhopaloa</name>
    <name type="common">Fruit fly</name>
    <dbReference type="NCBI Taxonomy" id="1041015"/>
    <lineage>
        <taxon>Eukaryota</taxon>
        <taxon>Metazoa</taxon>
        <taxon>Ecdysozoa</taxon>
        <taxon>Arthropoda</taxon>
        <taxon>Hexapoda</taxon>
        <taxon>Insecta</taxon>
        <taxon>Pterygota</taxon>
        <taxon>Neoptera</taxon>
        <taxon>Endopterygota</taxon>
        <taxon>Diptera</taxon>
        <taxon>Brachycera</taxon>
        <taxon>Muscomorpha</taxon>
        <taxon>Ephydroidea</taxon>
        <taxon>Drosophilidae</taxon>
        <taxon>Drosophila</taxon>
        <taxon>Sophophora</taxon>
    </lineage>
</organism>
<dbReference type="GO" id="GO:0009450">
    <property type="term" value="P:gamma-aminobutyric acid catabolic process"/>
    <property type="evidence" value="ECO:0007669"/>
    <property type="project" value="UniProtKB-UniRule"/>
</dbReference>
<comment type="pathway">
    <text evidence="2 7">Amino-acid degradation; 4-aminobutanoate degradation.</text>
</comment>
<evidence type="ECO:0000256" key="6">
    <source>
        <dbReference type="RuleBase" id="RU003345"/>
    </source>
</evidence>
<dbReference type="SUPFAM" id="SSF53720">
    <property type="entry name" value="ALDH-like"/>
    <property type="match status" value="1"/>
</dbReference>
<evidence type="ECO:0000259" key="8">
    <source>
        <dbReference type="Pfam" id="PF00171"/>
    </source>
</evidence>
<dbReference type="InterPro" id="IPR050740">
    <property type="entry name" value="Aldehyde_DH_Superfamily"/>
</dbReference>
<evidence type="ECO:0000256" key="7">
    <source>
        <dbReference type="RuleBase" id="RU365091"/>
    </source>
</evidence>
<gene>
    <name evidence="11" type="primary">LOC108046823</name>
    <name evidence="9" type="synonym">108046823</name>
</gene>
<dbReference type="OrthoDB" id="310895at2759"/>
<dbReference type="Pfam" id="PF00171">
    <property type="entry name" value="Aldedh"/>
    <property type="match status" value="1"/>
</dbReference>
<evidence type="ECO:0000313" key="11">
    <source>
        <dbReference type="RefSeq" id="XP_016982225.1"/>
    </source>
</evidence>
<dbReference type="InterPro" id="IPR016163">
    <property type="entry name" value="Ald_DH_C"/>
</dbReference>
<dbReference type="PROSITE" id="PS00687">
    <property type="entry name" value="ALDEHYDE_DEHYDR_GLU"/>
    <property type="match status" value="1"/>
</dbReference>
<comment type="catalytic activity">
    <reaction evidence="7">
        <text>succinate semialdehyde + NAD(+) + H2O = succinate + NADH + 2 H(+)</text>
        <dbReference type="Rhea" id="RHEA:13217"/>
        <dbReference type="ChEBI" id="CHEBI:15377"/>
        <dbReference type="ChEBI" id="CHEBI:15378"/>
        <dbReference type="ChEBI" id="CHEBI:30031"/>
        <dbReference type="ChEBI" id="CHEBI:57540"/>
        <dbReference type="ChEBI" id="CHEBI:57706"/>
        <dbReference type="ChEBI" id="CHEBI:57945"/>
        <dbReference type="EC" id="1.2.1.24"/>
    </reaction>
</comment>
<dbReference type="FunFam" id="3.40.309.10:FF:000004">
    <property type="entry name" value="Succinate-semialdehyde dehydrogenase I"/>
    <property type="match status" value="1"/>
</dbReference>
<protein>
    <recommendedName>
        <fullName evidence="7">Succinate-semialdehyde dehydrogenase</fullName>
        <ecNumber evidence="7">1.2.1.24</ecNumber>
    </recommendedName>
</protein>
<evidence type="ECO:0000256" key="1">
    <source>
        <dbReference type="ARBA" id="ARBA00003743"/>
    </source>
</evidence>
<evidence type="ECO:0000256" key="2">
    <source>
        <dbReference type="ARBA" id="ARBA00005176"/>
    </source>
</evidence>
<dbReference type="NCBIfam" id="TIGR01780">
    <property type="entry name" value="SSADH"/>
    <property type="match status" value="1"/>
</dbReference>
<evidence type="ECO:0000256" key="4">
    <source>
        <dbReference type="ARBA" id="ARBA00023002"/>
    </source>
</evidence>
<dbReference type="PANTHER" id="PTHR43353">
    <property type="entry name" value="SUCCINATE-SEMIALDEHYDE DEHYDROGENASE, MITOCHONDRIAL"/>
    <property type="match status" value="1"/>
</dbReference>
<evidence type="ECO:0000256" key="5">
    <source>
        <dbReference type="PROSITE-ProRule" id="PRU10007"/>
    </source>
</evidence>
<dbReference type="GeneID" id="108046823"/>
<comment type="similarity">
    <text evidence="3 6">Belongs to the aldehyde dehydrogenase family.</text>
</comment>
<reference evidence="9" key="3">
    <citation type="submission" date="2025-05" db="UniProtKB">
        <authorList>
            <consortium name="EnsemblMetazoa"/>
        </authorList>
    </citation>
    <scope>IDENTIFICATION</scope>
</reference>
<accession>A0A6P4EVJ2</accession>
<dbReference type="GO" id="GO:0004777">
    <property type="term" value="F:succinate-semialdehyde dehydrogenase (NAD+) activity"/>
    <property type="evidence" value="ECO:0007669"/>
    <property type="project" value="UniProtKB-UniRule"/>
</dbReference>
<keyword evidence="10" id="KW-1185">Reference proteome</keyword>
<reference evidence="11" key="2">
    <citation type="submission" date="2025-04" db="UniProtKB">
        <authorList>
            <consortium name="RefSeq"/>
        </authorList>
    </citation>
    <scope>IDENTIFICATION</scope>
</reference>
<evidence type="ECO:0000256" key="3">
    <source>
        <dbReference type="ARBA" id="ARBA00009986"/>
    </source>
</evidence>
<dbReference type="InterPro" id="IPR015590">
    <property type="entry name" value="Aldehyde_DH_dom"/>
</dbReference>
<proteinExistence type="inferred from homology"/>
<comment type="subunit">
    <text evidence="7">Homotetramer.</text>
</comment>
<feature type="active site" evidence="5">
    <location>
        <position position="277"/>
    </location>
</feature>
<dbReference type="EnsemblMetazoa" id="XM_017126736.1">
    <property type="protein sequence ID" value="XP_016982225.1"/>
    <property type="gene ID" value="LOC108046823"/>
</dbReference>
<comment type="function">
    <text evidence="1">Catalyzes one step in the degradation of the inhibitory neurotransmitter gamma-aminobutyric acid (GABA).</text>
</comment>
<dbReference type="AlphaFoldDB" id="A0A6P4EVJ2"/>
<keyword evidence="7" id="KW-0496">Mitochondrion</keyword>
<dbReference type="InterPro" id="IPR016162">
    <property type="entry name" value="Ald_DH_N"/>
</dbReference>
<sequence>MWRQLSGVARSGGNVNFCRMRGLSALVQDKALVDGAWVDSSNSKATFEVRNPANGALIGKVPNMTVADAQKAIDAAKQAYESKEWRSLTAKDRSNLLKKWHKLIEEHSQEIAEIMTAESGKPINESKGEVAYGNAFVEWFAEEARRIYGEIVPSAQPNREIIVMKQPIGVAALITPWNFPMAMITRKAGAALAAGCTVVVKPSEDTPLTALAVAKLAVDAGIPKGVINVVTTNKAAPIGDLFCKSPDVRGISFTGSTEVGKLLFRNSADGIKRICLELGGNAPFIVFDSANVEKAVDGAMASKFRNCGQTCVSANRFFVQDGVYNKFVEQLKKRVEALKIGDGQGCDVQIGPLINEMQFKKVSGFVEDARSKKANIILGGKPLSDKGALFYAPTIVTDVPPSAQLYTEEVFGPVVSIIRFRDEEEAVKKANDTRRGLAGYFYSENLQQVFRVAKRLEVGMVGVNEGIISAAEAPFGGVKESGVGREGSKHGIDDYVDIKYICMGNLQYD</sequence>
<keyword evidence="7" id="KW-0520">NAD</keyword>
<dbReference type="Gene3D" id="3.40.605.10">
    <property type="entry name" value="Aldehyde Dehydrogenase, Chain A, domain 1"/>
    <property type="match status" value="1"/>
</dbReference>
<feature type="domain" description="Aldehyde dehydrogenase" evidence="8">
    <location>
        <begin position="37"/>
        <end position="501"/>
    </location>
</feature>
<dbReference type="FunFam" id="3.40.605.10:FF:000005">
    <property type="entry name" value="Succinate-semialdehyde dehydrogenase I"/>
    <property type="match status" value="1"/>
</dbReference>
<dbReference type="Gene3D" id="3.40.309.10">
    <property type="entry name" value="Aldehyde Dehydrogenase, Chain A, domain 2"/>
    <property type="match status" value="1"/>
</dbReference>
<name>A0A6P4EVJ2_DRORH</name>
<comment type="subcellular location">
    <subcellularLocation>
        <location evidence="7">Mitochondrion</location>
    </subcellularLocation>
</comment>
<dbReference type="GO" id="GO:0005739">
    <property type="term" value="C:mitochondrion"/>
    <property type="evidence" value="ECO:0007669"/>
    <property type="project" value="UniProtKB-SubCell"/>
</dbReference>
<dbReference type="InterPro" id="IPR016161">
    <property type="entry name" value="Ald_DH/histidinol_DH"/>
</dbReference>
<dbReference type="UniPathway" id="UPA00733"/>
<dbReference type="PANTHER" id="PTHR43353:SF5">
    <property type="entry name" value="SUCCINATE-SEMIALDEHYDE DEHYDROGENASE, MITOCHONDRIAL"/>
    <property type="match status" value="1"/>
</dbReference>
<dbReference type="Proteomes" id="UP001652680">
    <property type="component" value="Unassembled WGS sequence"/>
</dbReference>
<dbReference type="RefSeq" id="XP_016982225.1">
    <property type="nucleotide sequence ID" value="XM_017126736.1"/>
</dbReference>
<keyword evidence="4 6" id="KW-0560">Oxidoreductase</keyword>
<evidence type="ECO:0000313" key="9">
    <source>
        <dbReference type="EnsemblMetazoa" id="XP_016982225.1"/>
    </source>
</evidence>
<dbReference type="OMA" id="IGELFCK"/>
<dbReference type="InterPro" id="IPR029510">
    <property type="entry name" value="Ald_DH_CS_GLU"/>
</dbReference>